<gene>
    <name evidence="1" type="ORF">JI735_17470</name>
</gene>
<evidence type="ECO:0000313" key="1">
    <source>
        <dbReference type="EMBL" id="QQZ58589.1"/>
    </source>
</evidence>
<accession>A0A974P6V4</accession>
<reference evidence="1 2" key="1">
    <citation type="submission" date="2021-01" db="EMBL/GenBank/DDBJ databases">
        <title>Whole genome sequence of Paenibacillus sonchi LMG 24727 for comparative genomics.</title>
        <authorList>
            <person name="Lee G."/>
            <person name="Kim M.-J."/>
            <person name="Lim K."/>
            <person name="Shin J.-H."/>
        </authorList>
    </citation>
    <scope>NUCLEOTIDE SEQUENCE [LARGE SCALE GENOMIC DNA]</scope>
    <source>
        <strain evidence="1 2">LMG 24727</strain>
    </source>
</reference>
<organism evidence="1 2">
    <name type="scientific">Paenibacillus sonchi</name>
    <dbReference type="NCBI Taxonomy" id="373687"/>
    <lineage>
        <taxon>Bacteria</taxon>
        <taxon>Bacillati</taxon>
        <taxon>Bacillota</taxon>
        <taxon>Bacilli</taxon>
        <taxon>Bacillales</taxon>
        <taxon>Paenibacillaceae</taxon>
        <taxon>Paenibacillus</taxon>
        <taxon>Paenibacillus sonchi group</taxon>
    </lineage>
</organism>
<protein>
    <submittedName>
        <fullName evidence="1">Uncharacterized protein</fullName>
    </submittedName>
</protein>
<name>A0A974P6V4_9BACL</name>
<dbReference type="Proteomes" id="UP000595841">
    <property type="component" value="Chromosome"/>
</dbReference>
<dbReference type="RefSeq" id="WP_202676240.1">
    <property type="nucleotide sequence ID" value="NZ_CP068595.1"/>
</dbReference>
<dbReference type="AlphaFoldDB" id="A0A974P6V4"/>
<dbReference type="KEGG" id="pson:JI735_17470"/>
<evidence type="ECO:0000313" key="2">
    <source>
        <dbReference type="Proteomes" id="UP000595841"/>
    </source>
</evidence>
<sequence length="47" mass="5304">MDRRFGYSTGQRTQVPLFVAFPFIPGPMNDITSPESVTAEKVRFLAK</sequence>
<dbReference type="EMBL" id="CP068595">
    <property type="protein sequence ID" value="QQZ58589.1"/>
    <property type="molecule type" value="Genomic_DNA"/>
</dbReference>
<keyword evidence="2" id="KW-1185">Reference proteome</keyword>
<proteinExistence type="predicted"/>